<sequence length="510" mass="58500">MTFKDFRIIKSIGYVTAGTILGKLTGFLKHYLIVYIFGLTELSDAFFIANAIPEMLINILMYGLLAGAFIPVASEVLSKQSNEQFNSFINSILTFIGFLCVISAMVIFLIPIPIAKMLATGYADKQLEIVAGLLVSIAPGFIFLGLAAILSGILQVLEDFRIVSVGLFIFNLTFIISVLLLNPQYHIYSAGIGISLGAFFWFLSHLLFTYKRINFGQHFRLITEEVKRTGILALPSFVVITLTNLVLLLERNFASVFAEGTISELNLGFRLSHLFLTVMILPMSTVLFPRMAKYFYEKKYDRLKRMIRAIFQVITLFLILFLLLFSFNSLLITQIVYFFLKIQSNKIIQISEYALLYTFSFIGLFYYMFLIRIFYSMQKIWEIVKANLIGLFFYILSVYYLIPVIHSFAFPVSYAVYAVTSALYLTINLNISFFSQSKPIISNKVFFTVSFLYFSVVIIFRLLYGTGLDIFDNITLSVLFTGLYVYIIYKFKIVHFNRHKLFFILENDES</sequence>
<evidence type="ECO:0000256" key="2">
    <source>
        <dbReference type="ARBA" id="ARBA00022475"/>
    </source>
</evidence>
<protein>
    <recommendedName>
        <fullName evidence="12">Murein biosynthesis integral membrane protein MurJ</fullName>
    </recommendedName>
</protein>
<dbReference type="Pfam" id="PF03023">
    <property type="entry name" value="MurJ"/>
    <property type="match status" value="1"/>
</dbReference>
<feature type="transmembrane region" description="Helical" evidence="10">
    <location>
        <begin position="354"/>
        <end position="375"/>
    </location>
</feature>
<dbReference type="GO" id="GO:0008360">
    <property type="term" value="P:regulation of cell shape"/>
    <property type="evidence" value="ECO:0007669"/>
    <property type="project" value="UniProtKB-KW"/>
</dbReference>
<keyword evidence="7 10" id="KW-0472">Membrane</keyword>
<dbReference type="InterPro" id="IPR051050">
    <property type="entry name" value="Lipid_II_flippase_MurJ/MviN"/>
</dbReference>
<dbReference type="GO" id="GO:0005886">
    <property type="term" value="C:plasma membrane"/>
    <property type="evidence" value="ECO:0007669"/>
    <property type="project" value="UniProtKB-SubCell"/>
</dbReference>
<evidence type="ECO:0000256" key="9">
    <source>
        <dbReference type="ARBA" id="ARBA00061532"/>
    </source>
</evidence>
<keyword evidence="5" id="KW-0573">Peptidoglycan synthesis</keyword>
<accession>A0A7V4U2G0</accession>
<feature type="transmembrane region" description="Helical" evidence="10">
    <location>
        <begin position="414"/>
        <end position="433"/>
    </location>
</feature>
<dbReference type="InterPro" id="IPR004268">
    <property type="entry name" value="MurJ"/>
</dbReference>
<reference evidence="11" key="1">
    <citation type="journal article" date="2020" name="mSystems">
        <title>Genome- and Community-Level Interaction Insights into Carbon Utilization and Element Cycling Functions of Hydrothermarchaeota in Hydrothermal Sediment.</title>
        <authorList>
            <person name="Zhou Z."/>
            <person name="Liu Y."/>
            <person name="Xu W."/>
            <person name="Pan J."/>
            <person name="Luo Z.H."/>
            <person name="Li M."/>
        </authorList>
    </citation>
    <scope>NUCLEOTIDE SEQUENCE [LARGE SCALE GENOMIC DNA]</scope>
    <source>
        <strain evidence="11">HyVt-577</strain>
    </source>
</reference>
<evidence type="ECO:0000313" key="11">
    <source>
        <dbReference type="EMBL" id="HGY56413.1"/>
    </source>
</evidence>
<evidence type="ECO:0000256" key="8">
    <source>
        <dbReference type="ARBA" id="ARBA00060041"/>
    </source>
</evidence>
<dbReference type="PRINTS" id="PR01806">
    <property type="entry name" value="VIRFACTRMVIN"/>
</dbReference>
<evidence type="ECO:0000256" key="5">
    <source>
        <dbReference type="ARBA" id="ARBA00022984"/>
    </source>
</evidence>
<feature type="transmembrane region" description="Helical" evidence="10">
    <location>
        <begin position="269"/>
        <end position="288"/>
    </location>
</feature>
<evidence type="ECO:0008006" key="12">
    <source>
        <dbReference type="Google" id="ProtNLM"/>
    </source>
</evidence>
<comment type="subcellular location">
    <subcellularLocation>
        <location evidence="1">Cell membrane</location>
        <topology evidence="1">Multi-pass membrane protein</topology>
    </subcellularLocation>
</comment>
<dbReference type="GO" id="GO:0015648">
    <property type="term" value="F:lipid-linked peptidoglycan transporter activity"/>
    <property type="evidence" value="ECO:0007669"/>
    <property type="project" value="TreeGrafter"/>
</dbReference>
<feature type="transmembrane region" description="Helical" evidence="10">
    <location>
        <begin position="55"/>
        <end position="76"/>
    </location>
</feature>
<evidence type="ECO:0000256" key="7">
    <source>
        <dbReference type="ARBA" id="ARBA00023136"/>
    </source>
</evidence>
<feature type="transmembrane region" description="Helical" evidence="10">
    <location>
        <begin position="470"/>
        <end position="489"/>
    </location>
</feature>
<evidence type="ECO:0000256" key="6">
    <source>
        <dbReference type="ARBA" id="ARBA00022989"/>
    </source>
</evidence>
<dbReference type="EMBL" id="DRQG01000110">
    <property type="protein sequence ID" value="HGY56413.1"/>
    <property type="molecule type" value="Genomic_DNA"/>
</dbReference>
<keyword evidence="4" id="KW-0133">Cell shape</keyword>
<comment type="caution">
    <text evidence="11">The sequence shown here is derived from an EMBL/GenBank/DDBJ whole genome shotgun (WGS) entry which is preliminary data.</text>
</comment>
<evidence type="ECO:0000256" key="3">
    <source>
        <dbReference type="ARBA" id="ARBA00022692"/>
    </source>
</evidence>
<feature type="transmembrane region" description="Helical" evidence="10">
    <location>
        <begin position="162"/>
        <end position="181"/>
    </location>
</feature>
<feature type="transmembrane region" description="Helical" evidence="10">
    <location>
        <begin position="229"/>
        <end position="249"/>
    </location>
</feature>
<feature type="transmembrane region" description="Helical" evidence="10">
    <location>
        <begin position="387"/>
        <end position="408"/>
    </location>
</feature>
<name>A0A7V4U2G0_CALAY</name>
<gene>
    <name evidence="11" type="ORF">ENK44_11955</name>
</gene>
<comment type="function">
    <text evidence="8">Involved in peptidoglycan biosynthesis. Transports lipid-linked peptidoglycan precursors from the inner to the outer leaflet of the cytoplasmic membrane.</text>
</comment>
<feature type="transmembrane region" description="Helical" evidence="10">
    <location>
        <begin position="88"/>
        <end position="110"/>
    </location>
</feature>
<feature type="transmembrane region" description="Helical" evidence="10">
    <location>
        <begin position="187"/>
        <end position="208"/>
    </location>
</feature>
<proteinExistence type="inferred from homology"/>
<dbReference type="GO" id="GO:0009252">
    <property type="term" value="P:peptidoglycan biosynthetic process"/>
    <property type="evidence" value="ECO:0007669"/>
    <property type="project" value="UniProtKB-KW"/>
</dbReference>
<evidence type="ECO:0000256" key="1">
    <source>
        <dbReference type="ARBA" id="ARBA00004651"/>
    </source>
</evidence>
<dbReference type="GO" id="GO:0034204">
    <property type="term" value="P:lipid translocation"/>
    <property type="evidence" value="ECO:0007669"/>
    <property type="project" value="TreeGrafter"/>
</dbReference>
<feature type="transmembrane region" description="Helical" evidence="10">
    <location>
        <begin position="309"/>
        <end position="339"/>
    </location>
</feature>
<comment type="similarity">
    <text evidence="9">Belongs to the MurJ/MviN family.</text>
</comment>
<dbReference type="Proteomes" id="UP000885779">
    <property type="component" value="Unassembled WGS sequence"/>
</dbReference>
<keyword evidence="6 10" id="KW-1133">Transmembrane helix</keyword>
<keyword evidence="2" id="KW-1003">Cell membrane</keyword>
<organism evidence="11">
    <name type="scientific">Caldithrix abyssi</name>
    <dbReference type="NCBI Taxonomy" id="187145"/>
    <lineage>
        <taxon>Bacteria</taxon>
        <taxon>Pseudomonadati</taxon>
        <taxon>Calditrichota</taxon>
        <taxon>Calditrichia</taxon>
        <taxon>Calditrichales</taxon>
        <taxon>Calditrichaceae</taxon>
        <taxon>Caldithrix</taxon>
    </lineage>
</organism>
<dbReference type="AlphaFoldDB" id="A0A7V4U2G0"/>
<evidence type="ECO:0000256" key="10">
    <source>
        <dbReference type="SAM" id="Phobius"/>
    </source>
</evidence>
<dbReference type="PANTHER" id="PTHR47019:SF1">
    <property type="entry name" value="LIPID II FLIPPASE MURJ"/>
    <property type="match status" value="1"/>
</dbReference>
<keyword evidence="3 10" id="KW-0812">Transmembrane</keyword>
<feature type="transmembrane region" description="Helical" evidence="10">
    <location>
        <begin position="130"/>
        <end position="150"/>
    </location>
</feature>
<evidence type="ECO:0000256" key="4">
    <source>
        <dbReference type="ARBA" id="ARBA00022960"/>
    </source>
</evidence>
<feature type="transmembrane region" description="Helical" evidence="10">
    <location>
        <begin position="445"/>
        <end position="464"/>
    </location>
</feature>
<dbReference type="PANTHER" id="PTHR47019">
    <property type="entry name" value="LIPID II FLIPPASE MURJ"/>
    <property type="match status" value="1"/>
</dbReference>